<keyword evidence="2" id="KW-0472">Membrane</keyword>
<gene>
    <name evidence="3" type="ORF">I206_107029</name>
</gene>
<protein>
    <submittedName>
        <fullName evidence="3">Uncharacterized protein</fullName>
    </submittedName>
</protein>
<feature type="transmembrane region" description="Helical" evidence="2">
    <location>
        <begin position="243"/>
        <end position="267"/>
    </location>
</feature>
<feature type="compositionally biased region" description="Low complexity" evidence="1">
    <location>
        <begin position="570"/>
        <end position="581"/>
    </location>
</feature>
<feature type="transmembrane region" description="Helical" evidence="2">
    <location>
        <begin position="12"/>
        <end position="31"/>
    </location>
</feature>
<feature type="region of interest" description="Disordered" evidence="1">
    <location>
        <begin position="554"/>
        <end position="581"/>
    </location>
</feature>
<feature type="region of interest" description="Disordered" evidence="1">
    <location>
        <begin position="507"/>
        <end position="531"/>
    </location>
</feature>
<dbReference type="KEGG" id="kpin:30173797"/>
<dbReference type="GeneID" id="30173797"/>
<reference evidence="3" key="2">
    <citation type="submission" date="2024-02" db="EMBL/GenBank/DDBJ databases">
        <title>Comparative genomics of Cryptococcus and Kwoniella reveals pathogenesis evolution and contrasting modes of karyotype evolution via chromosome fusion or intercentromeric recombination.</title>
        <authorList>
            <person name="Coelho M.A."/>
            <person name="David-Palma M."/>
            <person name="Shea T."/>
            <person name="Bowers K."/>
            <person name="McGinley-Smith S."/>
            <person name="Mohammad A.W."/>
            <person name="Gnirke A."/>
            <person name="Yurkov A.M."/>
            <person name="Nowrousian M."/>
            <person name="Sun S."/>
            <person name="Cuomo C.A."/>
            <person name="Heitman J."/>
        </authorList>
    </citation>
    <scope>NUCLEOTIDE SEQUENCE</scope>
    <source>
        <strain evidence="3">CBS 10737</strain>
    </source>
</reference>
<keyword evidence="4" id="KW-1185">Reference proteome</keyword>
<proteinExistence type="predicted"/>
<keyword evidence="2" id="KW-0812">Transmembrane</keyword>
<feature type="transmembrane region" description="Helical" evidence="2">
    <location>
        <begin position="81"/>
        <end position="101"/>
    </location>
</feature>
<feature type="transmembrane region" description="Helical" evidence="2">
    <location>
        <begin position="121"/>
        <end position="142"/>
    </location>
</feature>
<evidence type="ECO:0000313" key="4">
    <source>
        <dbReference type="Proteomes" id="UP000094020"/>
    </source>
</evidence>
<sequence length="652" mass="72681">MTALDSAQSAYVLISLSSIPLLLLALIPHLFPAHLSGIASFARFSPPTISLIIWTIIKSGSTILDRYVLLKGGKVFCNIDAIVVAALTTGITAHIPVIAFYQYRSLPTPSIPYPRKPTNAQNTICLVLIYAYSLLPCVPTLSKSITKGFDSSQGVTILWGFYCVDAGGWFRIVRPLTLLAPLLFTFPLIILIFSVLYSTSGHPSPHIRPGSRKWTQAGLLLLITVVVGTYLIIERIIGWNDSWWPRAFEGLVGPFLAISLLFDINIWKTYSFWIKLRLPPTPQPIPHTPLLSNSEWSLNTPQTEIKRSSSFYTPKFEEPTMVAKRNVRFPPTPQHLEFIPDKPIENKNRRKMESLLPPPAQRKGLSKPSINPLTHNTDFILNVEKNIHPHPHSIKDNLSPPVQLIDSTTINNIPEVVIQEPTPVYLSKYSMSSNQSPPFQYQDLGTVYSTARDENQVGHFGTPSESRNAARGDKYNSPHAVDTVYTIQSTTSEPFRKTYDTTLAYTIGTDEGPESDKLRESDSTGWSSKPGLAEMISTIGGNECLERLRETSARMDVPGPRPTGIKRASSEISSISSQPSFTESNYFNSSIRRPSLIHNSNGSAFSSNHSHLGRRTIGRSPEVEEIISFPTDARVYEYGEEVERSPKHDNRR</sequence>
<evidence type="ECO:0000256" key="2">
    <source>
        <dbReference type="SAM" id="Phobius"/>
    </source>
</evidence>
<keyword evidence="2" id="KW-1133">Transmembrane helix</keyword>
<name>A0AAJ8LA93_9TREE</name>
<dbReference type="EMBL" id="CP144528">
    <property type="protein sequence ID" value="WWC73064.1"/>
    <property type="molecule type" value="Genomic_DNA"/>
</dbReference>
<reference evidence="3" key="1">
    <citation type="submission" date="2013-07" db="EMBL/GenBank/DDBJ databases">
        <authorList>
            <consortium name="The Broad Institute Genome Sequencing Platform"/>
            <person name="Cuomo C."/>
            <person name="Litvintseva A."/>
            <person name="Chen Y."/>
            <person name="Heitman J."/>
            <person name="Sun S."/>
            <person name="Springer D."/>
            <person name="Dromer F."/>
            <person name="Young S.K."/>
            <person name="Zeng Q."/>
            <person name="Gargeya S."/>
            <person name="Fitzgerald M."/>
            <person name="Abouelleil A."/>
            <person name="Alvarado L."/>
            <person name="Berlin A.M."/>
            <person name="Chapman S.B."/>
            <person name="Dewar J."/>
            <person name="Goldberg J."/>
            <person name="Griggs A."/>
            <person name="Gujja S."/>
            <person name="Hansen M."/>
            <person name="Howarth C."/>
            <person name="Imamovic A."/>
            <person name="Larimer J."/>
            <person name="McCowan C."/>
            <person name="Murphy C."/>
            <person name="Pearson M."/>
            <person name="Priest M."/>
            <person name="Roberts A."/>
            <person name="Saif S."/>
            <person name="Shea T."/>
            <person name="Sykes S."/>
            <person name="Wortman J."/>
            <person name="Nusbaum C."/>
            <person name="Birren B."/>
        </authorList>
    </citation>
    <scope>NUCLEOTIDE SEQUENCE</scope>
    <source>
        <strain evidence="3">CBS 10737</strain>
    </source>
</reference>
<evidence type="ECO:0000313" key="3">
    <source>
        <dbReference type="EMBL" id="WWC73064.1"/>
    </source>
</evidence>
<feature type="transmembrane region" description="Helical" evidence="2">
    <location>
        <begin position="51"/>
        <end position="69"/>
    </location>
</feature>
<organism evidence="3 4">
    <name type="scientific">Kwoniella pini CBS 10737</name>
    <dbReference type="NCBI Taxonomy" id="1296096"/>
    <lineage>
        <taxon>Eukaryota</taxon>
        <taxon>Fungi</taxon>
        <taxon>Dikarya</taxon>
        <taxon>Basidiomycota</taxon>
        <taxon>Agaricomycotina</taxon>
        <taxon>Tremellomycetes</taxon>
        <taxon>Tremellales</taxon>
        <taxon>Cryptococcaceae</taxon>
        <taxon>Kwoniella</taxon>
    </lineage>
</organism>
<dbReference type="Proteomes" id="UP000094020">
    <property type="component" value="Chromosome 10"/>
</dbReference>
<evidence type="ECO:0000256" key="1">
    <source>
        <dbReference type="SAM" id="MobiDB-lite"/>
    </source>
</evidence>
<dbReference type="RefSeq" id="XP_070059543.1">
    <property type="nucleotide sequence ID" value="XM_070203442.1"/>
</dbReference>
<accession>A0AAJ8LA93</accession>
<feature type="region of interest" description="Disordered" evidence="1">
    <location>
        <begin position="458"/>
        <end position="477"/>
    </location>
</feature>
<feature type="transmembrane region" description="Helical" evidence="2">
    <location>
        <begin position="218"/>
        <end position="237"/>
    </location>
</feature>
<feature type="transmembrane region" description="Helical" evidence="2">
    <location>
        <begin position="178"/>
        <end position="197"/>
    </location>
</feature>
<dbReference type="AlphaFoldDB" id="A0AAJ8LA93"/>